<evidence type="ECO:0000259" key="3">
    <source>
        <dbReference type="Pfam" id="PF26640"/>
    </source>
</evidence>
<dbReference type="PANTHER" id="PTHR10622:SF12">
    <property type="entry name" value="HET DOMAIN-CONTAINING PROTEIN"/>
    <property type="match status" value="1"/>
</dbReference>
<feature type="domain" description="Heterokaryon incompatibility" evidence="2">
    <location>
        <begin position="22"/>
        <end position="161"/>
    </location>
</feature>
<dbReference type="InterPro" id="IPR058525">
    <property type="entry name" value="DUF8212"/>
</dbReference>
<proteinExistence type="predicted"/>
<feature type="compositionally biased region" description="Acidic residues" evidence="1">
    <location>
        <begin position="526"/>
        <end position="540"/>
    </location>
</feature>
<organism evidence="4 5">
    <name type="scientific">Knufia peltigerae</name>
    <dbReference type="NCBI Taxonomy" id="1002370"/>
    <lineage>
        <taxon>Eukaryota</taxon>
        <taxon>Fungi</taxon>
        <taxon>Dikarya</taxon>
        <taxon>Ascomycota</taxon>
        <taxon>Pezizomycotina</taxon>
        <taxon>Eurotiomycetes</taxon>
        <taxon>Chaetothyriomycetidae</taxon>
        <taxon>Chaetothyriales</taxon>
        <taxon>Trichomeriaceae</taxon>
        <taxon>Knufia</taxon>
    </lineage>
</organism>
<evidence type="ECO:0008006" key="6">
    <source>
        <dbReference type="Google" id="ProtNLM"/>
    </source>
</evidence>
<evidence type="ECO:0000313" key="4">
    <source>
        <dbReference type="EMBL" id="KAJ9644436.1"/>
    </source>
</evidence>
<evidence type="ECO:0000259" key="2">
    <source>
        <dbReference type="Pfam" id="PF06985"/>
    </source>
</evidence>
<comment type="caution">
    <text evidence="4">The sequence shown here is derived from an EMBL/GenBank/DDBJ whole genome shotgun (WGS) entry which is preliminary data.</text>
</comment>
<sequence>MKLINTKTLTLEEFFTETAPPYAILSHTWTSEEVTYQDITSVGGGSLSSPAKKGYAKLKQTCRLARQDGLDYAWIDTCCIDKSSSAELSESINSMYAWYANSTTCHVYLEDLYPCGDTAAATTPDMIRKDNGGNDTLSTTTQVTDALPNCRWFTRGWTLQELLAPRQLTFYDSTWTSIGTRSTFGDVISRITSIPKSVLSQTFPISECSIAVRMSWAAHRITTRTEDMAYCLLGLFDVNMPLLYGEGMKAFRRLQEEIVRQSNDFTIFAWENEKEKKSGVSTTKTTLPLPHNTALALSSRQAHVDGHTIPGLSIFAPTPSCFANTTVIDWLSKEEVSFSVTNAGLLFSGTVDIRVLKSSQYILLVGLQTSSWTSRLATGIYLRKQTPTIYHRDPSAPSLAFLSPLECASLPTLSIRNLVVSTAPKQFDSPTFHAFRQSTIHVPRNPTLSLDPDPKRQSSFRMLTAIPETLWTYNERIFLKPEIYSSENGRESAMYPMILGVYILWHPHINNDHDNNNNNNNHDYHDDSDDDDDDDDDTDYGGDYRNSIPLCVLCDYRMTPPKCKIFVYEVLSRPMIFLGPMLFDGRHQADSVDWADVELQVPSIHDLTNKVDVTIDTNRTMTVSASLPPDRVSISGEEIHVYSLRLEVVEKSKADLSNH</sequence>
<evidence type="ECO:0000313" key="5">
    <source>
        <dbReference type="Proteomes" id="UP001172681"/>
    </source>
</evidence>
<gene>
    <name evidence="4" type="ORF">H2204_001788</name>
</gene>
<reference evidence="4" key="1">
    <citation type="submission" date="2022-10" db="EMBL/GenBank/DDBJ databases">
        <title>Culturing micro-colonial fungi from biological soil crusts in the Mojave desert and describing Neophaeococcomyces mojavensis, and introducing the new genera and species Taxawa tesnikishii.</title>
        <authorList>
            <person name="Kurbessoian T."/>
            <person name="Stajich J.E."/>
        </authorList>
    </citation>
    <scope>NUCLEOTIDE SEQUENCE</scope>
    <source>
        <strain evidence="4">TK_35</strain>
    </source>
</reference>
<feature type="region of interest" description="Disordered" evidence="1">
    <location>
        <begin position="516"/>
        <end position="540"/>
    </location>
</feature>
<dbReference type="PANTHER" id="PTHR10622">
    <property type="entry name" value="HET DOMAIN-CONTAINING PROTEIN"/>
    <property type="match status" value="1"/>
</dbReference>
<dbReference type="Pfam" id="PF26640">
    <property type="entry name" value="DUF8212"/>
    <property type="match status" value="1"/>
</dbReference>
<keyword evidence="5" id="KW-1185">Reference proteome</keyword>
<name>A0AA38YDE3_9EURO</name>
<dbReference type="AlphaFoldDB" id="A0AA38YDE3"/>
<dbReference type="Pfam" id="PF06985">
    <property type="entry name" value="HET"/>
    <property type="match status" value="1"/>
</dbReference>
<dbReference type="InterPro" id="IPR010730">
    <property type="entry name" value="HET"/>
</dbReference>
<feature type="domain" description="DUF8212" evidence="3">
    <location>
        <begin position="249"/>
        <end position="336"/>
    </location>
</feature>
<dbReference type="EMBL" id="JAPDRN010000006">
    <property type="protein sequence ID" value="KAJ9644436.1"/>
    <property type="molecule type" value="Genomic_DNA"/>
</dbReference>
<protein>
    <recommendedName>
        <fullName evidence="6">Heterokaryon incompatibility domain-containing protein</fullName>
    </recommendedName>
</protein>
<dbReference type="Proteomes" id="UP001172681">
    <property type="component" value="Unassembled WGS sequence"/>
</dbReference>
<evidence type="ECO:0000256" key="1">
    <source>
        <dbReference type="SAM" id="MobiDB-lite"/>
    </source>
</evidence>
<accession>A0AA38YDE3</accession>